<dbReference type="AlphaFoldDB" id="A0A1I5PDC8"/>
<evidence type="ECO:0000313" key="3">
    <source>
        <dbReference type="Proteomes" id="UP000182025"/>
    </source>
</evidence>
<dbReference type="InterPro" id="IPR006522">
    <property type="entry name" value="Phage_virion_morphogenesis"/>
</dbReference>
<dbReference type="RefSeq" id="WP_074913678.1">
    <property type="nucleotide sequence ID" value="NZ_FOXK01000002.1"/>
</dbReference>
<dbReference type="OrthoDB" id="2081253at2"/>
<gene>
    <name evidence="2" type="ORF">SAMN05216177_102263</name>
</gene>
<feature type="compositionally biased region" description="Basic and acidic residues" evidence="1">
    <location>
        <begin position="53"/>
        <end position="73"/>
    </location>
</feature>
<organism evidence="2 3">
    <name type="scientific">Ectopseudomonas toyotomiensis</name>
    <dbReference type="NCBI Taxonomy" id="554344"/>
    <lineage>
        <taxon>Bacteria</taxon>
        <taxon>Pseudomonadati</taxon>
        <taxon>Pseudomonadota</taxon>
        <taxon>Gammaproteobacteria</taxon>
        <taxon>Pseudomonadales</taxon>
        <taxon>Pseudomonadaceae</taxon>
        <taxon>Ectopseudomonas</taxon>
    </lineage>
</organism>
<evidence type="ECO:0000256" key="1">
    <source>
        <dbReference type="SAM" id="MobiDB-lite"/>
    </source>
</evidence>
<sequence length="153" mass="17160">MIQTRVDNQRVLDALNGLMKHAQDVRPALQDMGEYFIESTKRRFATKTAPDGTRWEDNSSVTEERKGKNDPLIGESRRLANEIHYRATATTLEWGSSLVYAGMQQFGGLKAAYPHLWGNIPKREFLGMSSEDEAMALEILQEHLAEPLEGGGP</sequence>
<name>A0A1I5PDC8_9GAMM</name>
<dbReference type="Proteomes" id="UP000182025">
    <property type="component" value="Unassembled WGS sequence"/>
</dbReference>
<keyword evidence="3" id="KW-1185">Reference proteome</keyword>
<proteinExistence type="predicted"/>
<dbReference type="NCBIfam" id="TIGR01635">
    <property type="entry name" value="tail_comp_S"/>
    <property type="match status" value="1"/>
</dbReference>
<dbReference type="EMBL" id="FOXK01000002">
    <property type="protein sequence ID" value="SFP32098.1"/>
    <property type="molecule type" value="Genomic_DNA"/>
</dbReference>
<reference evidence="3" key="1">
    <citation type="submission" date="2016-10" db="EMBL/GenBank/DDBJ databases">
        <authorList>
            <person name="Varghese N."/>
            <person name="Submissions S."/>
        </authorList>
    </citation>
    <scope>NUCLEOTIDE SEQUENCE [LARGE SCALE GENOMIC DNA]</scope>
    <source>
        <strain evidence="3">JCM 15604</strain>
    </source>
</reference>
<evidence type="ECO:0000313" key="2">
    <source>
        <dbReference type="EMBL" id="SFP32098.1"/>
    </source>
</evidence>
<accession>A0A1I5PDC8</accession>
<feature type="region of interest" description="Disordered" evidence="1">
    <location>
        <begin position="47"/>
        <end position="73"/>
    </location>
</feature>
<protein>
    <submittedName>
        <fullName evidence="2">Phage virion morphogenesis (Putative tail completion) protein</fullName>
    </submittedName>
</protein>
<dbReference type="Pfam" id="PF05069">
    <property type="entry name" value="Phage_tail_S"/>
    <property type="match status" value="1"/>
</dbReference>